<protein>
    <submittedName>
        <fullName evidence="5">Tetratricopeptide repeat-containing protein</fullName>
    </submittedName>
</protein>
<evidence type="ECO:0000259" key="4">
    <source>
        <dbReference type="Pfam" id="PF06580"/>
    </source>
</evidence>
<keyword evidence="3" id="KW-0732">Signal</keyword>
<dbReference type="GO" id="GO:0016020">
    <property type="term" value="C:membrane"/>
    <property type="evidence" value="ECO:0007669"/>
    <property type="project" value="InterPro"/>
</dbReference>
<feature type="repeat" description="TPR" evidence="1">
    <location>
        <begin position="340"/>
        <end position="373"/>
    </location>
</feature>
<keyword evidence="2" id="KW-0472">Membrane</keyword>
<dbReference type="InterPro" id="IPR050640">
    <property type="entry name" value="Bact_2-comp_sensor_kinase"/>
</dbReference>
<evidence type="ECO:0000313" key="5">
    <source>
        <dbReference type="EMBL" id="SDK14538.1"/>
    </source>
</evidence>
<dbReference type="InterPro" id="IPR036890">
    <property type="entry name" value="HATPase_C_sf"/>
</dbReference>
<dbReference type="Pfam" id="PF06580">
    <property type="entry name" value="His_kinase"/>
    <property type="match status" value="1"/>
</dbReference>
<evidence type="ECO:0000256" key="3">
    <source>
        <dbReference type="SAM" id="SignalP"/>
    </source>
</evidence>
<gene>
    <name evidence="5" type="ORF">SAMN04487935_2599</name>
</gene>
<organism evidence="5 6">
    <name type="scientific">Flavobacterium noncentrifugens</name>
    <dbReference type="NCBI Taxonomy" id="1128970"/>
    <lineage>
        <taxon>Bacteria</taxon>
        <taxon>Pseudomonadati</taxon>
        <taxon>Bacteroidota</taxon>
        <taxon>Flavobacteriia</taxon>
        <taxon>Flavobacteriales</taxon>
        <taxon>Flavobacteriaceae</taxon>
        <taxon>Flavobacterium</taxon>
    </lineage>
</organism>
<dbReference type="SMART" id="SM00028">
    <property type="entry name" value="TPR"/>
    <property type="match status" value="5"/>
</dbReference>
<name>A0A1G8ZHM5_9FLAO</name>
<dbReference type="SUPFAM" id="SSF48452">
    <property type="entry name" value="TPR-like"/>
    <property type="match status" value="2"/>
</dbReference>
<keyword evidence="6" id="KW-1185">Reference proteome</keyword>
<reference evidence="5 6" key="1">
    <citation type="submission" date="2016-10" db="EMBL/GenBank/DDBJ databases">
        <authorList>
            <person name="de Groot N.N."/>
        </authorList>
    </citation>
    <scope>NUCLEOTIDE SEQUENCE [LARGE SCALE GENOMIC DNA]</scope>
    <source>
        <strain evidence="5 6">CGMCC 1.10076</strain>
    </source>
</reference>
<dbReference type="AlphaFoldDB" id="A0A1G8ZHM5"/>
<feature type="chain" id="PRO_5011661195" evidence="3">
    <location>
        <begin position="27"/>
        <end position="655"/>
    </location>
</feature>
<dbReference type="GO" id="GO:0000155">
    <property type="term" value="F:phosphorelay sensor kinase activity"/>
    <property type="evidence" value="ECO:0007669"/>
    <property type="project" value="InterPro"/>
</dbReference>
<dbReference type="Gene3D" id="1.25.40.10">
    <property type="entry name" value="Tetratricopeptide repeat domain"/>
    <property type="match status" value="3"/>
</dbReference>
<evidence type="ECO:0000256" key="2">
    <source>
        <dbReference type="SAM" id="Phobius"/>
    </source>
</evidence>
<keyword evidence="2" id="KW-1133">Transmembrane helix</keyword>
<sequence>MTENYFTKYVHTAIALLLLVPIAAFSQDKTLDSLVAIMNSKAPDTIILQTFEYMYDNAYIPEDQKKNYEDKVNAIIRKNLSKGGLTEQQRDYFESFDAIKYVDQFSILFDNDPGKAVLFADKAIAIYRKTKRHSQLASMLVTKGICHNRFDDQKTAISCFYEALRISEKHKDADGIVYASNAIASTYNEQLNFKAAIPYYKKGIAFYESKKTLSPSNQVQYSSLCYNLGNAYQYIDELGLALKYLTKGYDISIKSADKQIAGPILRLLGTVNFKLKKYDASLSFYERSLELTQNDYMKAYTLSFMAGTYVAKKEFGKAIVAAEQAIKDGANGPKSFTILTNAYLNLHEAYRQSGQFENALSAYKKGIAYQDSIGREQSKKELRDQSQQYAFEKKALLSKMAQDQKMQQEIGRRDRIIYGSVFVVLVLLIGILFLYYRNKQRHLIHTGKNNELKQKLLLTQMTPHFIFNSVTNIQGLIQSKKDTEAVRYLGKFSKLTRQILENSRENFVVLSEELSMLENYLTIQKLLHNDKFSYEIIVDESIDAARLLVPPMLTQPFIENAIKHGLKNKSDGGRISIRYYWKENRLYFEVTDNGSGLLQQTANVHQSLSTQITQERLDSIADKSGIVIHTTNQINLENAITGVKTHFEIPYQLNS</sequence>
<feature type="transmembrane region" description="Helical" evidence="2">
    <location>
        <begin position="416"/>
        <end position="436"/>
    </location>
</feature>
<dbReference type="Gene3D" id="3.30.565.10">
    <property type="entry name" value="Histidine kinase-like ATPase, C-terminal domain"/>
    <property type="match status" value="1"/>
</dbReference>
<dbReference type="InterPro" id="IPR011990">
    <property type="entry name" value="TPR-like_helical_dom_sf"/>
</dbReference>
<evidence type="ECO:0000313" key="6">
    <source>
        <dbReference type="Proteomes" id="UP000199580"/>
    </source>
</evidence>
<feature type="repeat" description="TPR" evidence="1">
    <location>
        <begin position="262"/>
        <end position="295"/>
    </location>
</feature>
<dbReference type="STRING" id="1128970.SAMN04487935_2599"/>
<dbReference type="PANTHER" id="PTHR34220">
    <property type="entry name" value="SENSOR HISTIDINE KINASE YPDA"/>
    <property type="match status" value="1"/>
</dbReference>
<dbReference type="PANTHER" id="PTHR34220:SF7">
    <property type="entry name" value="SENSOR HISTIDINE KINASE YPDA"/>
    <property type="match status" value="1"/>
</dbReference>
<dbReference type="Pfam" id="PF13181">
    <property type="entry name" value="TPR_8"/>
    <property type="match status" value="1"/>
</dbReference>
<dbReference type="RefSeq" id="WP_091396300.1">
    <property type="nucleotide sequence ID" value="NZ_BKAI01000009.1"/>
</dbReference>
<dbReference type="EMBL" id="FNEZ01000004">
    <property type="protein sequence ID" value="SDK14538.1"/>
    <property type="molecule type" value="Genomic_DNA"/>
</dbReference>
<dbReference type="Pfam" id="PF13176">
    <property type="entry name" value="TPR_7"/>
    <property type="match status" value="1"/>
</dbReference>
<keyword evidence="2" id="KW-0812">Transmembrane</keyword>
<feature type="domain" description="Signal transduction histidine kinase internal region" evidence="4">
    <location>
        <begin position="454"/>
        <end position="532"/>
    </location>
</feature>
<dbReference type="Proteomes" id="UP000199580">
    <property type="component" value="Unassembled WGS sequence"/>
</dbReference>
<evidence type="ECO:0000256" key="1">
    <source>
        <dbReference type="PROSITE-ProRule" id="PRU00339"/>
    </source>
</evidence>
<dbReference type="InterPro" id="IPR019734">
    <property type="entry name" value="TPR_rpt"/>
</dbReference>
<proteinExistence type="predicted"/>
<dbReference type="PROSITE" id="PS50005">
    <property type="entry name" value="TPR"/>
    <property type="match status" value="2"/>
</dbReference>
<accession>A0A1G8ZHM5</accession>
<dbReference type="SUPFAM" id="SSF55874">
    <property type="entry name" value="ATPase domain of HSP90 chaperone/DNA topoisomerase II/histidine kinase"/>
    <property type="match status" value="1"/>
</dbReference>
<feature type="signal peptide" evidence="3">
    <location>
        <begin position="1"/>
        <end position="26"/>
    </location>
</feature>
<dbReference type="InterPro" id="IPR010559">
    <property type="entry name" value="Sig_transdc_His_kin_internal"/>
</dbReference>
<keyword evidence="1" id="KW-0802">TPR repeat</keyword>